<evidence type="ECO:0000256" key="4">
    <source>
        <dbReference type="ARBA" id="ARBA00011894"/>
    </source>
</evidence>
<organism evidence="12 13">
    <name type="scientific">Thiomicrorhabdus immobilis</name>
    <dbReference type="NCBI Taxonomy" id="2791037"/>
    <lineage>
        <taxon>Bacteria</taxon>
        <taxon>Pseudomonadati</taxon>
        <taxon>Pseudomonadota</taxon>
        <taxon>Gammaproteobacteria</taxon>
        <taxon>Thiotrichales</taxon>
        <taxon>Piscirickettsiaceae</taxon>
        <taxon>Thiomicrorhabdus</taxon>
    </lineage>
</organism>
<comment type="cofactor">
    <cofactor evidence="1">
        <name>Mg(2+)</name>
        <dbReference type="ChEBI" id="CHEBI:18420"/>
    </cofactor>
</comment>
<dbReference type="EC" id="2.4.2.9" evidence="4 10"/>
<dbReference type="EMBL" id="AP024202">
    <property type="protein sequence ID" value="BCN93597.1"/>
    <property type="molecule type" value="Genomic_DNA"/>
</dbReference>
<dbReference type="SUPFAM" id="SSF53271">
    <property type="entry name" value="PRTase-like"/>
    <property type="match status" value="1"/>
</dbReference>
<proteinExistence type="inferred from homology"/>
<dbReference type="CDD" id="cd06223">
    <property type="entry name" value="PRTases_typeI"/>
    <property type="match status" value="1"/>
</dbReference>
<keyword evidence="8" id="KW-0547">Nucleotide-binding</keyword>
<evidence type="ECO:0000256" key="3">
    <source>
        <dbReference type="ARBA" id="ARBA00009516"/>
    </source>
</evidence>
<dbReference type="PANTHER" id="PTHR32315:SF4">
    <property type="entry name" value="URACIL PHOSPHORIBOSYLTRANSFERASE, CHLOROPLASTIC"/>
    <property type="match status" value="1"/>
</dbReference>
<evidence type="ECO:0000256" key="8">
    <source>
        <dbReference type="ARBA" id="ARBA00022741"/>
    </source>
</evidence>
<dbReference type="PANTHER" id="PTHR32315">
    <property type="entry name" value="ADENINE PHOSPHORIBOSYLTRANSFERASE"/>
    <property type="match status" value="1"/>
</dbReference>
<dbReference type="Proteomes" id="UP001054820">
    <property type="component" value="Chromosome"/>
</dbReference>
<dbReference type="InterPro" id="IPR050054">
    <property type="entry name" value="UPRTase/APRTase"/>
</dbReference>
<evidence type="ECO:0000259" key="11">
    <source>
        <dbReference type="Pfam" id="PF14681"/>
    </source>
</evidence>
<evidence type="ECO:0000256" key="9">
    <source>
        <dbReference type="ARBA" id="ARBA00023134"/>
    </source>
</evidence>
<keyword evidence="5" id="KW-0021">Allosteric enzyme</keyword>
<dbReference type="Pfam" id="PF14681">
    <property type="entry name" value="UPRTase"/>
    <property type="match status" value="1"/>
</dbReference>
<dbReference type="InterPro" id="IPR005765">
    <property type="entry name" value="UPRT"/>
</dbReference>
<sequence length="207" mass="22914">MINELQHPLVKDLVNRLRSNQTQAEEFKTIIAELSRLLAYNALTTPPLIQSTIDTWQGPAEYSFIKQDDLIFIPIMRAGLPMLSGLSSLFPHSPSGFLAMRRDETTHQAKTYYDRIPECNDKIVVLLDPMVATGGSLNDATTLIKSKNPSKIICLNIIGSREGLDVVESNHADVDIHIAQIDKTLDSNKFIIPGLGDAGDRAFNTPE</sequence>
<dbReference type="NCBIfam" id="NF001097">
    <property type="entry name" value="PRK00129.1"/>
    <property type="match status" value="1"/>
</dbReference>
<evidence type="ECO:0000256" key="7">
    <source>
        <dbReference type="ARBA" id="ARBA00022679"/>
    </source>
</evidence>
<dbReference type="InterPro" id="IPR000836">
    <property type="entry name" value="PRTase_dom"/>
</dbReference>
<keyword evidence="6 12" id="KW-0328">Glycosyltransferase</keyword>
<dbReference type="NCBIfam" id="TIGR01091">
    <property type="entry name" value="upp"/>
    <property type="match status" value="1"/>
</dbReference>
<comment type="similarity">
    <text evidence="3">Belongs to the UPRTase family.</text>
</comment>
<name>A0ABM7MDU0_9GAMM</name>
<feature type="domain" description="Phosphoribosyltransferase" evidence="11">
    <location>
        <begin position="5"/>
        <end position="205"/>
    </location>
</feature>
<gene>
    <name evidence="12" type="primary">upp</name>
    <name evidence="12" type="ORF">THMIRHAM_13820</name>
</gene>
<comment type="pathway">
    <text evidence="2">Pyrimidine metabolism; UMP biosynthesis via salvage pathway; UMP from uracil: step 1/1.</text>
</comment>
<reference evidence="12" key="1">
    <citation type="journal article" date="2022" name="Arch. Microbiol.">
        <title>Thiomicrorhabdus immobilis sp. nov., a mesophilic sulfur-oxidizing bacterium isolated from sediment of a brackish lake in northern Japan.</title>
        <authorList>
            <person name="Kojima H."/>
            <person name="Mochizuki J."/>
            <person name="Kanda M."/>
            <person name="Watanabe T."/>
            <person name="Fukui M."/>
        </authorList>
    </citation>
    <scope>NUCLEOTIDE SEQUENCE</scope>
    <source>
        <strain evidence="12">Am19</strain>
    </source>
</reference>
<evidence type="ECO:0000256" key="6">
    <source>
        <dbReference type="ARBA" id="ARBA00022676"/>
    </source>
</evidence>
<evidence type="ECO:0000256" key="5">
    <source>
        <dbReference type="ARBA" id="ARBA00022533"/>
    </source>
</evidence>
<evidence type="ECO:0000256" key="2">
    <source>
        <dbReference type="ARBA" id="ARBA00005180"/>
    </source>
</evidence>
<protein>
    <recommendedName>
        <fullName evidence="4 10">Uracil phosphoribosyltransferase</fullName>
        <ecNumber evidence="4 10">2.4.2.9</ecNumber>
    </recommendedName>
</protein>
<dbReference type="Gene3D" id="3.40.50.2020">
    <property type="match status" value="1"/>
</dbReference>
<evidence type="ECO:0000313" key="12">
    <source>
        <dbReference type="EMBL" id="BCN93597.1"/>
    </source>
</evidence>
<evidence type="ECO:0000256" key="1">
    <source>
        <dbReference type="ARBA" id="ARBA00001946"/>
    </source>
</evidence>
<dbReference type="GO" id="GO:0016757">
    <property type="term" value="F:glycosyltransferase activity"/>
    <property type="evidence" value="ECO:0007669"/>
    <property type="project" value="UniProtKB-KW"/>
</dbReference>
<dbReference type="InterPro" id="IPR029057">
    <property type="entry name" value="PRTase-like"/>
</dbReference>
<evidence type="ECO:0000256" key="10">
    <source>
        <dbReference type="NCBIfam" id="TIGR01091"/>
    </source>
</evidence>
<keyword evidence="13" id="KW-1185">Reference proteome</keyword>
<dbReference type="RefSeq" id="WP_237260838.1">
    <property type="nucleotide sequence ID" value="NZ_AP024202.1"/>
</dbReference>
<keyword evidence="9" id="KW-0342">GTP-binding</keyword>
<keyword evidence="7" id="KW-0808">Transferase</keyword>
<evidence type="ECO:0000313" key="13">
    <source>
        <dbReference type="Proteomes" id="UP001054820"/>
    </source>
</evidence>
<accession>A0ABM7MDU0</accession>